<dbReference type="OrthoDB" id="358993at2157"/>
<dbReference type="InterPro" id="IPR029066">
    <property type="entry name" value="PLP-binding_barrel"/>
</dbReference>
<dbReference type="SUPFAM" id="SSF51419">
    <property type="entry name" value="PLP-binding barrel"/>
    <property type="match status" value="1"/>
</dbReference>
<dbReference type="NCBIfam" id="TIGR00044">
    <property type="entry name" value="YggS family pyridoxal phosphate-dependent enzyme"/>
    <property type="match status" value="1"/>
</dbReference>
<dbReference type="EMBL" id="CP009515">
    <property type="protein sequence ID" value="AKB73533.1"/>
    <property type="molecule type" value="Genomic_DNA"/>
</dbReference>
<comment type="function">
    <text evidence="2">Pyridoxal 5'-phosphate (PLP)-binding protein, which is involved in PLP homeostasis.</text>
</comment>
<sequence>MPVYENTKSILEKSGSTTLVCVTKTIEPERINEAIRAGVTIIGENRVQEYEDKRDDILPCEAHLIGHLQTNKVKKAVHLFDVIQSIDSLKVIRNIDMRARDIGKVQRVYLQVNIGNEPQKYGFRPDEIKNAITEIRSLRNVRVEGLMCIPPFVPPEQVRSYFIKMKALFDEMKQENRDNIDIRTLSMGMSGDYRIAIEGGATMIRVGSAIFGRRKY</sequence>
<accession>A0A0E3S438</accession>
<evidence type="ECO:0000256" key="1">
    <source>
        <dbReference type="ARBA" id="ARBA00022898"/>
    </source>
</evidence>
<evidence type="ECO:0000313" key="5">
    <source>
        <dbReference type="Proteomes" id="UP000033072"/>
    </source>
</evidence>
<name>A0A0E3S438_9EURY</name>
<keyword evidence="1 2" id="KW-0663">Pyridoxal phosphate</keyword>
<proteinExistence type="inferred from homology"/>
<dbReference type="HAMAP" id="MF_02087">
    <property type="entry name" value="PLP_homeostasis"/>
    <property type="match status" value="1"/>
</dbReference>
<dbReference type="HOGENOM" id="CLU_059988_1_1_2"/>
<comment type="similarity">
    <text evidence="2">Belongs to the pyridoxal phosphate-binding protein YggS/PROSC family.</text>
</comment>
<dbReference type="PIRSF" id="PIRSF004848">
    <property type="entry name" value="YBL036c_PLPDEIII"/>
    <property type="match status" value="1"/>
</dbReference>
<evidence type="ECO:0000259" key="3">
    <source>
        <dbReference type="Pfam" id="PF01168"/>
    </source>
</evidence>
<dbReference type="PATRIC" id="fig|1434111.4.peg.346"/>
<dbReference type="FunFam" id="3.20.20.10:FF:000018">
    <property type="entry name" value="Pyridoxal phosphate homeostasis protein"/>
    <property type="match status" value="1"/>
</dbReference>
<dbReference type="PANTHER" id="PTHR10146:SF14">
    <property type="entry name" value="PYRIDOXAL PHOSPHATE HOMEOSTASIS PROTEIN"/>
    <property type="match status" value="1"/>
</dbReference>
<dbReference type="GO" id="GO:0030170">
    <property type="term" value="F:pyridoxal phosphate binding"/>
    <property type="evidence" value="ECO:0007669"/>
    <property type="project" value="UniProtKB-UniRule"/>
</dbReference>
<dbReference type="AlphaFoldDB" id="A0A0E3S438"/>
<keyword evidence="5" id="KW-1185">Reference proteome</keyword>
<evidence type="ECO:0000256" key="2">
    <source>
        <dbReference type="HAMAP-Rule" id="MF_02087"/>
    </source>
</evidence>
<organism evidence="4 5">
    <name type="scientific">Methanosarcina lacustris Z-7289</name>
    <dbReference type="NCBI Taxonomy" id="1434111"/>
    <lineage>
        <taxon>Archaea</taxon>
        <taxon>Methanobacteriati</taxon>
        <taxon>Methanobacteriota</taxon>
        <taxon>Stenosarchaea group</taxon>
        <taxon>Methanomicrobia</taxon>
        <taxon>Methanosarcinales</taxon>
        <taxon>Methanosarcinaceae</taxon>
        <taxon>Methanosarcina</taxon>
    </lineage>
</organism>
<dbReference type="GeneID" id="24804947"/>
<dbReference type="PANTHER" id="PTHR10146">
    <property type="entry name" value="PROLINE SYNTHETASE CO-TRANSCRIBED BACTERIAL HOMOLOG PROTEIN"/>
    <property type="match status" value="1"/>
</dbReference>
<dbReference type="RefSeq" id="WP_052722827.1">
    <property type="nucleotide sequence ID" value="NZ_CP009515.1"/>
</dbReference>
<dbReference type="KEGG" id="mls:MSLAZ_0272"/>
<protein>
    <recommendedName>
        <fullName evidence="2">Pyridoxal phosphate homeostasis protein</fullName>
        <shortName evidence="2">PLP homeostasis protein</shortName>
    </recommendedName>
</protein>
<reference evidence="4 5" key="1">
    <citation type="submission" date="2014-07" db="EMBL/GenBank/DDBJ databases">
        <title>Methanogenic archaea and the global carbon cycle.</title>
        <authorList>
            <person name="Henriksen J.R."/>
            <person name="Luke J."/>
            <person name="Reinhart S."/>
            <person name="Benedict M.N."/>
            <person name="Youngblut N.D."/>
            <person name="Metcalf M.E."/>
            <person name="Whitaker R.J."/>
            <person name="Metcalf W.W."/>
        </authorList>
    </citation>
    <scope>NUCLEOTIDE SEQUENCE [LARGE SCALE GENOMIC DNA]</scope>
    <source>
        <strain evidence="4 5">Z-7289</strain>
    </source>
</reference>
<dbReference type="InterPro" id="IPR001608">
    <property type="entry name" value="Ala_racemase_N"/>
</dbReference>
<dbReference type="InterPro" id="IPR011078">
    <property type="entry name" value="PyrdxlP_homeostasis"/>
</dbReference>
<dbReference type="Proteomes" id="UP000033072">
    <property type="component" value="Chromosome"/>
</dbReference>
<feature type="domain" description="Alanine racemase N-terminal" evidence="3">
    <location>
        <begin position="5"/>
        <end position="213"/>
    </location>
</feature>
<dbReference type="CDD" id="cd00635">
    <property type="entry name" value="PLPDE_III_YBL036c_like"/>
    <property type="match status" value="1"/>
</dbReference>
<dbReference type="Gene3D" id="3.20.20.10">
    <property type="entry name" value="Alanine racemase"/>
    <property type="match status" value="1"/>
</dbReference>
<dbReference type="STRING" id="1434111.MSLAZ_0272"/>
<evidence type="ECO:0000313" key="4">
    <source>
        <dbReference type="EMBL" id="AKB73533.1"/>
    </source>
</evidence>
<gene>
    <name evidence="4" type="ORF">MSLAZ_0272</name>
</gene>
<dbReference type="Pfam" id="PF01168">
    <property type="entry name" value="Ala_racemase_N"/>
    <property type="match status" value="1"/>
</dbReference>
<feature type="modified residue" description="N6-(pyridoxal phosphate)lysine" evidence="2">
    <location>
        <position position="24"/>
    </location>
</feature>